<gene>
    <name evidence="1" type="ORF">ACFFGT_10075</name>
</gene>
<protein>
    <submittedName>
        <fullName evidence="1">Uncharacterized protein</fullName>
    </submittedName>
</protein>
<evidence type="ECO:0000313" key="2">
    <source>
        <dbReference type="Proteomes" id="UP001589828"/>
    </source>
</evidence>
<evidence type="ECO:0000313" key="1">
    <source>
        <dbReference type="EMBL" id="MFC0514551.1"/>
    </source>
</evidence>
<accession>A0ABV6L551</accession>
<dbReference type="Proteomes" id="UP001589828">
    <property type="component" value="Unassembled WGS sequence"/>
</dbReference>
<proteinExistence type="predicted"/>
<dbReference type="EMBL" id="JBHLTS010000021">
    <property type="protein sequence ID" value="MFC0514551.1"/>
    <property type="molecule type" value="Genomic_DNA"/>
</dbReference>
<comment type="caution">
    <text evidence="1">The sequence shown here is derived from an EMBL/GenBank/DDBJ whole genome shotgun (WGS) entry which is preliminary data.</text>
</comment>
<organism evidence="1 2">
    <name type="scientific">Mucilaginibacter angelicae</name>
    <dbReference type="NCBI Taxonomy" id="869718"/>
    <lineage>
        <taxon>Bacteria</taxon>
        <taxon>Pseudomonadati</taxon>
        <taxon>Bacteroidota</taxon>
        <taxon>Sphingobacteriia</taxon>
        <taxon>Sphingobacteriales</taxon>
        <taxon>Sphingobacteriaceae</taxon>
        <taxon>Mucilaginibacter</taxon>
    </lineage>
</organism>
<keyword evidence="2" id="KW-1185">Reference proteome</keyword>
<reference evidence="1 2" key="1">
    <citation type="submission" date="2024-09" db="EMBL/GenBank/DDBJ databases">
        <authorList>
            <person name="Sun Q."/>
            <person name="Mori K."/>
        </authorList>
    </citation>
    <scope>NUCLEOTIDE SEQUENCE [LARGE SCALE GENOMIC DNA]</scope>
    <source>
        <strain evidence="1 2">NCAIM B.02415</strain>
    </source>
</reference>
<sequence length="100" mass="11004">MQTINMENKTFNFNIPLLGLDGVPFVNPDSTPTTLGAQLAPKIASATQGDALKLLNWAITIYNNKDLTLDLSDELTLKDFIKNSDLPVIVKGQLLKVFDK</sequence>
<name>A0ABV6L551_9SPHI</name>